<dbReference type="GO" id="GO:0007155">
    <property type="term" value="P:cell adhesion"/>
    <property type="evidence" value="ECO:0007669"/>
    <property type="project" value="TreeGrafter"/>
</dbReference>
<feature type="region of interest" description="Disordered" evidence="1">
    <location>
        <begin position="404"/>
        <end position="423"/>
    </location>
</feature>
<dbReference type="GO" id="GO:0050839">
    <property type="term" value="F:cell adhesion molecule binding"/>
    <property type="evidence" value="ECO:0007669"/>
    <property type="project" value="TreeGrafter"/>
</dbReference>
<dbReference type="SMART" id="SM00554">
    <property type="entry name" value="FAS1"/>
    <property type="match status" value="2"/>
</dbReference>
<feature type="chain" id="PRO_5041735272" description="FAS1 domain-containing protein" evidence="2">
    <location>
        <begin position="21"/>
        <end position="423"/>
    </location>
</feature>
<feature type="domain" description="FAS1" evidence="3">
    <location>
        <begin position="37"/>
        <end position="167"/>
    </location>
</feature>
<evidence type="ECO:0000256" key="2">
    <source>
        <dbReference type="SAM" id="SignalP"/>
    </source>
</evidence>
<feature type="domain" description="FAS1" evidence="3">
    <location>
        <begin position="171"/>
        <end position="303"/>
    </location>
</feature>
<dbReference type="InterPro" id="IPR050904">
    <property type="entry name" value="Adhesion/Biosynth-related"/>
</dbReference>
<dbReference type="Gene3D" id="2.30.180.10">
    <property type="entry name" value="FAS1 domain"/>
    <property type="match status" value="2"/>
</dbReference>
<dbReference type="PANTHER" id="PTHR10900">
    <property type="entry name" value="PERIOSTIN-RELATED"/>
    <property type="match status" value="1"/>
</dbReference>
<dbReference type="InterPro" id="IPR036378">
    <property type="entry name" value="FAS1_dom_sf"/>
</dbReference>
<sequence length="423" mass="45592">MNALVASLICLAFSSSPAFTASGPRSNILSYIYGPMNDLPLPKLAKSLGLSTLVKFLDVAELTGALSKPGTFTLFAPTDEAFKNLPPGLAKYLENNITALADVLKYHVLSVSVFSKDITNEELAPTLEGKSIRANKYGEVITIDGAKVTKPDLRASNGVLHVIDKVLLPPGGSLVELAIGCPKLSTLVKAVTIAGLVDTLNGSATLPLTLFTPMDSAFAKIPQEDLEKLLHDKTALTNVLTYHVINGTFYSAGLRDGDVPTLNGQTVNVKVSGEGVTLNGNVKVILADVTATNGVAHAIDTVLMPKSMTFDEIIARPNPRSDHVSRDCGRGNSKTLFVQRPRLDVRKHNFSVRSTNIWNSLPDDVVCAKSLISFKNKLDKFWRNQEVLYDYKADIRTGSRINNCKESESSEEDPTGTCVGNHP</sequence>
<dbReference type="GO" id="GO:0030198">
    <property type="term" value="P:extracellular matrix organization"/>
    <property type="evidence" value="ECO:0007669"/>
    <property type="project" value="TreeGrafter"/>
</dbReference>
<name>A0AA89BZL7_PINIB</name>
<dbReference type="EMBL" id="VSWD01000005">
    <property type="protein sequence ID" value="KAK3102540.1"/>
    <property type="molecule type" value="Genomic_DNA"/>
</dbReference>
<evidence type="ECO:0000256" key="1">
    <source>
        <dbReference type="SAM" id="MobiDB-lite"/>
    </source>
</evidence>
<reference evidence="4" key="1">
    <citation type="submission" date="2019-08" db="EMBL/GenBank/DDBJ databases">
        <title>The improved chromosome-level genome for the pearl oyster Pinctada fucata martensii using PacBio sequencing and Hi-C.</title>
        <authorList>
            <person name="Zheng Z."/>
        </authorList>
    </citation>
    <scope>NUCLEOTIDE SEQUENCE</scope>
    <source>
        <strain evidence="4">ZZ-2019</strain>
        <tissue evidence="4">Adductor muscle</tissue>
    </source>
</reference>
<dbReference type="FunFam" id="2.30.180.10:FF:000032">
    <property type="entry name" value="Fasciclin domain-containing protein, putative"/>
    <property type="match status" value="2"/>
</dbReference>
<organism evidence="4 5">
    <name type="scientific">Pinctada imbricata</name>
    <name type="common">Atlantic pearl-oyster</name>
    <name type="synonym">Pinctada martensii</name>
    <dbReference type="NCBI Taxonomy" id="66713"/>
    <lineage>
        <taxon>Eukaryota</taxon>
        <taxon>Metazoa</taxon>
        <taxon>Spiralia</taxon>
        <taxon>Lophotrochozoa</taxon>
        <taxon>Mollusca</taxon>
        <taxon>Bivalvia</taxon>
        <taxon>Autobranchia</taxon>
        <taxon>Pteriomorphia</taxon>
        <taxon>Pterioida</taxon>
        <taxon>Pterioidea</taxon>
        <taxon>Pteriidae</taxon>
        <taxon>Pinctada</taxon>
    </lineage>
</organism>
<proteinExistence type="predicted"/>
<accession>A0AA89BZL7</accession>
<dbReference type="GO" id="GO:0005615">
    <property type="term" value="C:extracellular space"/>
    <property type="evidence" value="ECO:0007669"/>
    <property type="project" value="TreeGrafter"/>
</dbReference>
<comment type="caution">
    <text evidence="4">The sequence shown here is derived from an EMBL/GenBank/DDBJ whole genome shotgun (WGS) entry which is preliminary data.</text>
</comment>
<dbReference type="PANTHER" id="PTHR10900:SF77">
    <property type="entry name" value="FI19380P1"/>
    <property type="match status" value="1"/>
</dbReference>
<dbReference type="SUPFAM" id="SSF82153">
    <property type="entry name" value="FAS1 domain"/>
    <property type="match status" value="2"/>
</dbReference>
<keyword evidence="5" id="KW-1185">Reference proteome</keyword>
<dbReference type="Pfam" id="PF02469">
    <property type="entry name" value="Fasciclin"/>
    <property type="match status" value="2"/>
</dbReference>
<keyword evidence="2" id="KW-0732">Signal</keyword>
<feature type="signal peptide" evidence="2">
    <location>
        <begin position="1"/>
        <end position="20"/>
    </location>
</feature>
<dbReference type="GO" id="GO:0031012">
    <property type="term" value="C:extracellular matrix"/>
    <property type="evidence" value="ECO:0007669"/>
    <property type="project" value="TreeGrafter"/>
</dbReference>
<dbReference type="InterPro" id="IPR000782">
    <property type="entry name" value="FAS1_domain"/>
</dbReference>
<dbReference type="AlphaFoldDB" id="A0AA89BZL7"/>
<evidence type="ECO:0000313" key="5">
    <source>
        <dbReference type="Proteomes" id="UP001186944"/>
    </source>
</evidence>
<evidence type="ECO:0000259" key="3">
    <source>
        <dbReference type="PROSITE" id="PS50213"/>
    </source>
</evidence>
<protein>
    <recommendedName>
        <fullName evidence="3">FAS1 domain-containing protein</fullName>
    </recommendedName>
</protein>
<gene>
    <name evidence="4" type="ORF">FSP39_012058</name>
</gene>
<evidence type="ECO:0000313" key="4">
    <source>
        <dbReference type="EMBL" id="KAK3102540.1"/>
    </source>
</evidence>
<dbReference type="Proteomes" id="UP001186944">
    <property type="component" value="Unassembled WGS sequence"/>
</dbReference>
<dbReference type="PROSITE" id="PS50213">
    <property type="entry name" value="FAS1"/>
    <property type="match status" value="2"/>
</dbReference>